<feature type="region of interest" description="Disordered" evidence="7">
    <location>
        <begin position="1"/>
        <end position="36"/>
    </location>
</feature>
<evidence type="ECO:0000256" key="3">
    <source>
        <dbReference type="ARBA" id="ARBA00022781"/>
    </source>
</evidence>
<protein>
    <recommendedName>
        <fullName evidence="6">V-type proton ATPase subunit G</fullName>
    </recommendedName>
</protein>
<dbReference type="InterPro" id="IPR005124">
    <property type="entry name" value="V-ATPase_G"/>
</dbReference>
<sequence>RKQATEKVSEANKQRTLRPKEAKEAQAKIEQHHLQRKKEFKDKGTTILGSQCSTEVEKIQGMTILQNYFQKNTDEVLENLSVFVCNIPPLEFSEIQENCLING</sequence>
<dbReference type="GO" id="GO:0016887">
    <property type="term" value="F:ATP hydrolysis activity"/>
    <property type="evidence" value="ECO:0007669"/>
    <property type="project" value="TreeGrafter"/>
</dbReference>
<dbReference type="PANTHER" id="PTHR12713">
    <property type="entry name" value="VACUOLAR ATP SYNTHASE SUBUNIT G"/>
    <property type="match status" value="1"/>
</dbReference>
<keyword evidence="3 6" id="KW-0375">Hydrogen ion transport</keyword>
<evidence type="ECO:0000256" key="4">
    <source>
        <dbReference type="ARBA" id="ARBA00023065"/>
    </source>
</evidence>
<proteinExistence type="inferred from homology"/>
<dbReference type="AlphaFoldDB" id="A0A9X9LID1"/>
<name>A0A9X9LID1_GULGU</name>
<feature type="non-terminal residue" evidence="8">
    <location>
        <position position="1"/>
    </location>
</feature>
<comment type="function">
    <text evidence="6">Subunit of the V1 complex of vacuolar(H+)-ATPase (V-ATPase), a multisubunit enzyme composed of a peripheral complex (V1) that hydrolyzes ATP and a membrane integral complex (V0) that translocates protons. V-ATPase is responsible for acidifying and maintaining the pH of intracellular compartments and in some cell types, is targeted to the plasma membrane, where it is responsible for acidifying the extracellular environment.</text>
</comment>
<evidence type="ECO:0000313" key="8">
    <source>
        <dbReference type="EMBL" id="VCW68930.1"/>
    </source>
</evidence>
<comment type="similarity">
    <text evidence="1 6">Belongs to the V-ATPase G subunit family.</text>
</comment>
<evidence type="ECO:0000256" key="6">
    <source>
        <dbReference type="RuleBase" id="RU364019"/>
    </source>
</evidence>
<reference evidence="8 9" key="1">
    <citation type="submission" date="2018-10" db="EMBL/GenBank/DDBJ databases">
        <authorList>
            <person name="Ekblom R."/>
            <person name="Jareborg N."/>
        </authorList>
    </citation>
    <scope>NUCLEOTIDE SEQUENCE [LARGE SCALE GENOMIC DNA]</scope>
    <source>
        <tissue evidence="8">Muscle</tissue>
    </source>
</reference>
<keyword evidence="2 6" id="KW-0813">Transport</keyword>
<organism evidence="8 9">
    <name type="scientific">Gulo gulo</name>
    <name type="common">Wolverine</name>
    <name type="synonym">Gluton</name>
    <dbReference type="NCBI Taxonomy" id="48420"/>
    <lineage>
        <taxon>Eukaryota</taxon>
        <taxon>Metazoa</taxon>
        <taxon>Chordata</taxon>
        <taxon>Craniata</taxon>
        <taxon>Vertebrata</taxon>
        <taxon>Euteleostomi</taxon>
        <taxon>Mammalia</taxon>
        <taxon>Eutheria</taxon>
        <taxon>Laurasiatheria</taxon>
        <taxon>Carnivora</taxon>
        <taxon>Caniformia</taxon>
        <taxon>Musteloidea</taxon>
        <taxon>Mustelidae</taxon>
        <taxon>Guloninae</taxon>
        <taxon>Gulo</taxon>
    </lineage>
</organism>
<dbReference type="Pfam" id="PF03179">
    <property type="entry name" value="V-ATPase_G"/>
    <property type="match status" value="1"/>
</dbReference>
<dbReference type="NCBIfam" id="TIGR01147">
    <property type="entry name" value="V_ATP_synt_G"/>
    <property type="match status" value="1"/>
</dbReference>
<accession>A0A9X9LID1</accession>
<gene>
    <name evidence="8" type="ORF">BN2614_LOCUS3</name>
</gene>
<dbReference type="GO" id="GO:0030672">
    <property type="term" value="C:synaptic vesicle membrane"/>
    <property type="evidence" value="ECO:0007669"/>
    <property type="project" value="TreeGrafter"/>
</dbReference>
<evidence type="ECO:0000256" key="5">
    <source>
        <dbReference type="ARBA" id="ARBA00046696"/>
    </source>
</evidence>
<dbReference type="EMBL" id="CYRY02004433">
    <property type="protein sequence ID" value="VCW68930.1"/>
    <property type="molecule type" value="Genomic_DNA"/>
</dbReference>
<dbReference type="Proteomes" id="UP000269945">
    <property type="component" value="Unassembled WGS sequence"/>
</dbReference>
<comment type="caution">
    <text evidence="8">The sequence shown here is derived from an EMBL/GenBank/DDBJ whole genome shotgun (WGS) entry which is preliminary data.</text>
</comment>
<comment type="subunit">
    <text evidence="5">V-ATPase is a heteromultimeric enzyme made up of two complexes: the ATP-hydrolytic V1 complex and the proton translocation V0 complex. The V1 complex consists of three catalytic AB heterodimers that form a heterohexamer, three peripheral stalks each consisting of EG heterodimers, one central rotor including subunits D and F, and the regulatory subunits C and H. The proton translocation complex V0 consists of the proton transport subunit a, a ring of proteolipid subunits c9c'', rotary subunit d, subunits e and f, and the accessory subunits ATP6AP1/Ac45 and ATP6AP2/PRR.</text>
</comment>
<evidence type="ECO:0000313" key="9">
    <source>
        <dbReference type="Proteomes" id="UP000269945"/>
    </source>
</evidence>
<keyword evidence="4 6" id="KW-0406">Ion transport</keyword>
<dbReference type="Gene3D" id="1.20.5.2950">
    <property type="match status" value="1"/>
</dbReference>
<dbReference type="GO" id="GO:0097401">
    <property type="term" value="P:synaptic vesicle lumen acidification"/>
    <property type="evidence" value="ECO:0007669"/>
    <property type="project" value="TreeGrafter"/>
</dbReference>
<keyword evidence="9" id="KW-1185">Reference proteome</keyword>
<dbReference type="PANTHER" id="PTHR12713:SF12">
    <property type="entry name" value="V-TYPE PROTON ATPASE SUBUNIT G 1"/>
    <property type="match status" value="1"/>
</dbReference>
<evidence type="ECO:0000256" key="7">
    <source>
        <dbReference type="SAM" id="MobiDB-lite"/>
    </source>
</evidence>
<dbReference type="GO" id="GO:0046961">
    <property type="term" value="F:proton-transporting ATPase activity, rotational mechanism"/>
    <property type="evidence" value="ECO:0007669"/>
    <property type="project" value="InterPro"/>
</dbReference>
<dbReference type="GO" id="GO:0000221">
    <property type="term" value="C:vacuolar proton-transporting V-type ATPase, V1 domain"/>
    <property type="evidence" value="ECO:0007669"/>
    <property type="project" value="TreeGrafter"/>
</dbReference>
<evidence type="ECO:0000256" key="2">
    <source>
        <dbReference type="ARBA" id="ARBA00022448"/>
    </source>
</evidence>
<evidence type="ECO:0000256" key="1">
    <source>
        <dbReference type="ARBA" id="ARBA00010066"/>
    </source>
</evidence>